<dbReference type="PANTHER" id="PTHR43133">
    <property type="entry name" value="RNA POLYMERASE ECF-TYPE SIGMA FACTO"/>
    <property type="match status" value="1"/>
</dbReference>
<dbReference type="Proteomes" id="UP000655830">
    <property type="component" value="Unassembled WGS sequence"/>
</dbReference>
<dbReference type="SUPFAM" id="SSF88946">
    <property type="entry name" value="Sigma2 domain of RNA polymerase sigma factors"/>
    <property type="match status" value="1"/>
</dbReference>
<evidence type="ECO:0000256" key="4">
    <source>
        <dbReference type="ARBA" id="ARBA00023163"/>
    </source>
</evidence>
<dbReference type="NCBIfam" id="TIGR02937">
    <property type="entry name" value="sigma70-ECF"/>
    <property type="match status" value="1"/>
</dbReference>
<dbReference type="RefSeq" id="WP_177671658.1">
    <property type="nucleotide sequence ID" value="NZ_JACRSY010000022.1"/>
</dbReference>
<feature type="domain" description="RNA polymerase sigma factor 70 region 4 type 2" evidence="6">
    <location>
        <begin position="114"/>
        <end position="165"/>
    </location>
</feature>
<organism evidence="7 8">
    <name type="scientific">Zhenhengia yiwuensis</name>
    <dbReference type="NCBI Taxonomy" id="2763666"/>
    <lineage>
        <taxon>Bacteria</taxon>
        <taxon>Bacillati</taxon>
        <taxon>Bacillota</taxon>
        <taxon>Clostridia</taxon>
        <taxon>Lachnospirales</taxon>
        <taxon>Lachnospiraceae</taxon>
        <taxon>Zhenhengia</taxon>
    </lineage>
</organism>
<keyword evidence="2" id="KW-0805">Transcription regulation</keyword>
<sequence>MESIIEIEQQEIVEIERMMREYGDSLLRMCIIYLKDRALAEDAVQETFIKVYQKYYTFNQISEEKTWIMRIAINVCKNYMRTSWFKRVKTGLDLETISKERIDQNFIERERQKQILSEIAELERKYKEVILLYYYQEMSTKEIASILHIKEGTVRVRLQRARQKLSVQLEEGEKL</sequence>
<name>A0A926IFF4_9FIRM</name>
<evidence type="ECO:0000313" key="8">
    <source>
        <dbReference type="Proteomes" id="UP000655830"/>
    </source>
</evidence>
<dbReference type="PANTHER" id="PTHR43133:SF60">
    <property type="entry name" value="RNA POLYMERASE SIGMA FACTOR SIGV"/>
    <property type="match status" value="1"/>
</dbReference>
<dbReference type="InterPro" id="IPR013249">
    <property type="entry name" value="RNA_pol_sigma70_r4_t2"/>
</dbReference>
<evidence type="ECO:0000313" key="7">
    <source>
        <dbReference type="EMBL" id="MBC8580506.1"/>
    </source>
</evidence>
<dbReference type="GO" id="GO:0016987">
    <property type="term" value="F:sigma factor activity"/>
    <property type="evidence" value="ECO:0007669"/>
    <property type="project" value="UniProtKB-KW"/>
</dbReference>
<evidence type="ECO:0000256" key="3">
    <source>
        <dbReference type="ARBA" id="ARBA00023082"/>
    </source>
</evidence>
<dbReference type="GO" id="GO:0003677">
    <property type="term" value="F:DNA binding"/>
    <property type="evidence" value="ECO:0007669"/>
    <property type="project" value="InterPro"/>
</dbReference>
<evidence type="ECO:0000256" key="1">
    <source>
        <dbReference type="ARBA" id="ARBA00010641"/>
    </source>
</evidence>
<evidence type="ECO:0000256" key="2">
    <source>
        <dbReference type="ARBA" id="ARBA00023015"/>
    </source>
</evidence>
<accession>A0A926IFF4</accession>
<dbReference type="InterPro" id="IPR036388">
    <property type="entry name" value="WH-like_DNA-bd_sf"/>
</dbReference>
<dbReference type="EMBL" id="JACRSY010000022">
    <property type="protein sequence ID" value="MBC8580506.1"/>
    <property type="molecule type" value="Genomic_DNA"/>
</dbReference>
<keyword evidence="3" id="KW-0731">Sigma factor</keyword>
<reference evidence="7" key="1">
    <citation type="submission" date="2020-08" db="EMBL/GenBank/DDBJ databases">
        <title>Genome public.</title>
        <authorList>
            <person name="Liu C."/>
            <person name="Sun Q."/>
        </authorList>
    </citation>
    <scope>NUCLEOTIDE SEQUENCE</scope>
    <source>
        <strain evidence="7">NSJ-12</strain>
    </source>
</reference>
<proteinExistence type="inferred from homology"/>
<dbReference type="SUPFAM" id="SSF88659">
    <property type="entry name" value="Sigma3 and sigma4 domains of RNA polymerase sigma factors"/>
    <property type="match status" value="1"/>
</dbReference>
<dbReference type="Pfam" id="PF04542">
    <property type="entry name" value="Sigma70_r2"/>
    <property type="match status" value="1"/>
</dbReference>
<dbReference type="InterPro" id="IPR007627">
    <property type="entry name" value="RNA_pol_sigma70_r2"/>
</dbReference>
<keyword evidence="4" id="KW-0804">Transcription</keyword>
<dbReference type="GO" id="GO:0006352">
    <property type="term" value="P:DNA-templated transcription initiation"/>
    <property type="evidence" value="ECO:0007669"/>
    <property type="project" value="InterPro"/>
</dbReference>
<dbReference type="InterPro" id="IPR013325">
    <property type="entry name" value="RNA_pol_sigma_r2"/>
</dbReference>
<comment type="similarity">
    <text evidence="1">Belongs to the sigma-70 factor family. ECF subfamily.</text>
</comment>
<evidence type="ECO:0000259" key="6">
    <source>
        <dbReference type="Pfam" id="PF08281"/>
    </source>
</evidence>
<dbReference type="InterPro" id="IPR013324">
    <property type="entry name" value="RNA_pol_sigma_r3/r4-like"/>
</dbReference>
<dbReference type="InterPro" id="IPR039425">
    <property type="entry name" value="RNA_pol_sigma-70-like"/>
</dbReference>
<dbReference type="Gene3D" id="1.10.10.10">
    <property type="entry name" value="Winged helix-like DNA-binding domain superfamily/Winged helix DNA-binding domain"/>
    <property type="match status" value="1"/>
</dbReference>
<comment type="caution">
    <text evidence="7">The sequence shown here is derived from an EMBL/GenBank/DDBJ whole genome shotgun (WGS) entry which is preliminary data.</text>
</comment>
<evidence type="ECO:0000259" key="5">
    <source>
        <dbReference type="Pfam" id="PF04542"/>
    </source>
</evidence>
<dbReference type="InterPro" id="IPR014284">
    <property type="entry name" value="RNA_pol_sigma-70_dom"/>
</dbReference>
<gene>
    <name evidence="7" type="ORF">H8718_13300</name>
</gene>
<dbReference type="Pfam" id="PF08281">
    <property type="entry name" value="Sigma70_r4_2"/>
    <property type="match status" value="1"/>
</dbReference>
<dbReference type="AlphaFoldDB" id="A0A926IFF4"/>
<protein>
    <submittedName>
        <fullName evidence="7">Sigma-70 family RNA polymerase sigma factor</fullName>
    </submittedName>
</protein>
<dbReference type="Gene3D" id="1.10.1740.10">
    <property type="match status" value="1"/>
</dbReference>
<feature type="domain" description="RNA polymerase sigma-70 region 2" evidence="5">
    <location>
        <begin position="19"/>
        <end position="84"/>
    </location>
</feature>
<dbReference type="CDD" id="cd06171">
    <property type="entry name" value="Sigma70_r4"/>
    <property type="match status" value="1"/>
</dbReference>
<keyword evidence="8" id="KW-1185">Reference proteome</keyword>